<evidence type="ECO:0000313" key="2">
    <source>
        <dbReference type="Proteomes" id="UP000007178"/>
    </source>
</evidence>
<sequence>MPHIGNHVDAIFLPESVNTSTTLKINGGDLNVNNGQFFVDQSTTNVGIGTVTPSTLLDIYGDGVNTTQISLRQWNTGNDGPDIRFFCSGGTIASPVEPNTGDILGKVNAFVNTGSSYDQFGGFGWTYRTQGFGLNINRGSSFAIETKSIYETTNSAKIYISEEGNVGIGTASPFRTFQINGSYNSSTSEYGAPNQWFINSLSSASAGTNLGSIVFSRSTGSTGASAKIQATATGTANETDLYFYNRTSGGADNVNNYLNTTPTLKLYHDKTAEFASDVNLPDDAKLLLGTDDDFQIYYDGGTAHIDNNQGQIRMRAASAFLFYYEGNSGVEDYAKFLQNGAVELYHNNVKAFETTSTGINVPLGTITGPATLNIDPAVVGDNTGTVVIKGDLQVNGTTTTINSTTLTVDDKNIVLASGAANSAAADGAGITIDGANASLTWVDSNESFKFSTRLTIGSATSASANLRLSKDVGGENTTTYYSFLNNGLVQPDVTGTAYYNFVQVRTDGNNGTGYTISKLEGYSASVGSGTIHADTTITNLIGFEVKNTWTAGTNNYGFRGEIATGTNRWNVYMDGTAPNYFAGNVGIGTDNPDKKLVVLSDDSEVVIDDTNGSPVLRLRNNGTTGGTVELTSSNSLRFRAGGTTERLRITADGDLLVNHDSSDGSGKLQVFTNSQDGIDILGFSSGATAGGRLTFYRSKSTGVGNFSEVADGDSLGRIDWRGYNDDGTTNNLGATIEALVSGAVNSTTDMPSDLVFKTSPDGGASPTERLRITSAGRVGIGTDNPGERLDVRGKIRIEDDSPSPGLLIRDTDASGDIEIYQYNSGDLQILNNATSRNIIFQTHNGTSVGEKLRITSDGRVGIGTDSPATKLEIAGTGSPAIRIKDLDGTSQFGQIVSNNGLLIIESRNENSDGQIVFRGRDNTDTNEYGRFDEVGRFGVGVQNLNSNLHVKGGSESTDNLLLTLQSNGVANDGSLSTGLRLINSTSNTSVHGADIRAIRTGTNTADLTFSLYNGSTPQEERLRITSDGNVQLKTANAQLEWQAASGGDNPFIRSIGTDQEALEFNTGGSSRVRIGSGGSVGIGTDSPEALLDVNGGNLVVQNSSGNSITLRTHVGNGNDSHFNFQKSRGGLGTIADVQTGDHIGTISFSGYFGGAYNTESTITVEVDLGNPLNPTYSDRMFYDSNEHRFRTNGSTRIAISAAGSVGINTTAPSARLHVRGTQNAGGILVEDSSTSTQAPAIEVIGKRQDGNVHHSFSGKLLLAKNRTDAKIQGSDSILGTVAFGGNHSTGSTGNILYAAAIHGVAENSFDANNDMPTGITFRTGSTGRSGDTNNVHITNERLRITSDGNVGIGTNAPSTKLDVFGAIKSSPVAYGNNQDGTYLIAGSTSWSGATSNWGLMAFSTKLNQMPGEPQE</sequence>
<dbReference type="KEGG" id="vg:14013810"/>
<accession>H6WFV8</accession>
<organism evidence="1 2">
    <name type="scientific">Cyanophage S-TIM5</name>
    <dbReference type="NCBI Taxonomy" id="1137745"/>
    <lineage>
        <taxon>Viruses</taxon>
        <taxon>Duplodnaviria</taxon>
        <taxon>Heunggongvirae</taxon>
        <taxon>Uroviricota</taxon>
        <taxon>Caudoviricetes</taxon>
        <taxon>Aurunvirus</taxon>
        <taxon>Aurunvirus STIM5</taxon>
    </lineage>
</organism>
<dbReference type="GeneID" id="14013810"/>
<evidence type="ECO:0000313" key="1">
    <source>
        <dbReference type="EMBL" id="AEZ65683.1"/>
    </source>
</evidence>
<protein>
    <submittedName>
        <fullName evidence="1">Virion structural protein and packaging</fullName>
    </submittedName>
</protein>
<dbReference type="Proteomes" id="UP000007178">
    <property type="component" value="Segment"/>
</dbReference>
<name>H6WFV8_9CAUD</name>
<keyword evidence="2" id="KW-1185">Reference proteome</keyword>
<proteinExistence type="predicted"/>
<dbReference type="EMBL" id="JQ245707">
    <property type="protein sequence ID" value="AEZ65683.1"/>
    <property type="molecule type" value="Genomic_DNA"/>
</dbReference>
<dbReference type="RefSeq" id="YP_007006096.1">
    <property type="nucleotide sequence ID" value="NC_019516.2"/>
</dbReference>
<reference evidence="1 2" key="1">
    <citation type="journal article" date="2012" name="Proc. Natl. Acad. Sci. U.S.A.">
        <title>A novel lineage of myoviruses infecting cyanobacteria is widespread in the oceans.</title>
        <authorList>
            <person name="Sabehi G."/>
            <person name="Shaulov L."/>
            <person name="Silver D.H."/>
            <person name="Yanai I."/>
            <person name="Harel A."/>
            <person name="Lindell D."/>
        </authorList>
    </citation>
    <scope>NUCLEOTIDE SEQUENCE [LARGE SCALE GENOMIC DNA]</scope>
</reference>